<organism evidence="7 8">
    <name type="scientific">Cohnella ginsengisoli</name>
    <dbReference type="NCBI Taxonomy" id="425004"/>
    <lineage>
        <taxon>Bacteria</taxon>
        <taxon>Bacillati</taxon>
        <taxon>Bacillota</taxon>
        <taxon>Bacilli</taxon>
        <taxon>Bacillales</taxon>
        <taxon>Paenibacillaceae</taxon>
        <taxon>Cohnella</taxon>
    </lineage>
</organism>
<dbReference type="EC" id="3.2.1.51" evidence="2"/>
<dbReference type="SUPFAM" id="SSF51445">
    <property type="entry name" value="(Trans)glycosidases"/>
    <property type="match status" value="1"/>
</dbReference>
<evidence type="ECO:0000313" key="7">
    <source>
        <dbReference type="EMBL" id="MDG0791551.1"/>
    </source>
</evidence>
<keyword evidence="5" id="KW-0326">Glycosidase</keyword>
<comment type="similarity">
    <text evidence="1">Belongs to the glycosyl hydrolase 29 family.</text>
</comment>
<dbReference type="Pfam" id="PF00754">
    <property type="entry name" value="F5_F8_type_C"/>
    <property type="match status" value="1"/>
</dbReference>
<evidence type="ECO:0000256" key="4">
    <source>
        <dbReference type="ARBA" id="ARBA00022801"/>
    </source>
</evidence>
<dbReference type="GO" id="GO:0016139">
    <property type="term" value="P:glycoside catabolic process"/>
    <property type="evidence" value="ECO:0007669"/>
    <property type="project" value="TreeGrafter"/>
</dbReference>
<dbReference type="Pfam" id="PF01120">
    <property type="entry name" value="Alpha_L_fucos"/>
    <property type="match status" value="1"/>
</dbReference>
<dbReference type="Proteomes" id="UP001153387">
    <property type="component" value="Unassembled WGS sequence"/>
</dbReference>
<dbReference type="PANTHER" id="PTHR10030">
    <property type="entry name" value="ALPHA-L-FUCOSIDASE"/>
    <property type="match status" value="1"/>
</dbReference>
<evidence type="ECO:0000259" key="6">
    <source>
        <dbReference type="PROSITE" id="PS50022"/>
    </source>
</evidence>
<dbReference type="InterPro" id="IPR000421">
    <property type="entry name" value="FA58C"/>
</dbReference>
<evidence type="ECO:0000256" key="3">
    <source>
        <dbReference type="ARBA" id="ARBA00022729"/>
    </source>
</evidence>
<protein>
    <recommendedName>
        <fullName evidence="2">alpha-L-fucosidase</fullName>
        <ecNumber evidence="2">3.2.1.51</ecNumber>
    </recommendedName>
</protein>
<comment type="caution">
    <text evidence="7">The sequence shown here is derived from an EMBL/GenBank/DDBJ whole genome shotgun (WGS) entry which is preliminary data.</text>
</comment>
<evidence type="ECO:0000256" key="1">
    <source>
        <dbReference type="ARBA" id="ARBA00007951"/>
    </source>
</evidence>
<name>A0A9X4KGY2_9BACL</name>
<keyword evidence="4" id="KW-0378">Hydrolase</keyword>
<dbReference type="PROSITE" id="PS50022">
    <property type="entry name" value="FA58C_3"/>
    <property type="match status" value="1"/>
</dbReference>
<sequence length="754" mass="81545">MKSLTKIEKDVRMMSAAKTGKALLYVFLALVLCVAGMNLRVAKSHAAPDPNNWYLKSHFGLFNHFTYGSPSFTQTIYPNGTVPLDVNELGNNFNATQFAADANAMGVDYVAFTAWHYAMNVLYPSAKMNTWRPGHSSSHDVIQDLINALQPYGIKLMLYIHVTDGHDFTAADQTATGWNDSTNGYLKWNNFVNDIVTELGNRYGTAIDGYFVDMMYESYYQNMIDKARLRTSMLAGNPSRIIVGSGGTGDASISVGGGAIDYAAREYYNQPVDNSTWPATNNMTATVVTTQNVAPKWAWWASVPQGTNVLRYTPENMFRFTVLEAGVNRNGGGMLWDAGTYAGFGALWEDGVRTGLVTLGGYVNAVGESLKNVFPSTSYTRGSGTTLSGLANGIVATKSTNDAYEYIHVLNPPGTKTLTLPPPDDGKKFSAATILKNGHAVTLSQTASGVTLTLGASDSWDSLDTVIKLTVSGYDGFSSVNDTASGIVYNGTWTYSSGRNVGDYANDLHATTTNGNYFQYTFTGTGVEYISSKDFNYGDVDIYIDNVLKTTVSALDSTGYKPQQVLYGIYGLASGSHTIKAVKKTGTYMQLDKIKVYTTGTPNLALNKTVTASSDVASGDWSKSGAVDGVRTSLPGLMGWSSANSLTSNHTEWITVDLGFAQSVSKVVLYPRTDGSNAGYGFPVNFTVDVSANNSTWTSVVTQTGYALPAGTAQTFTFTTQNARYVRINGTSLRQNPNDFNQYRMQFADIVVQP</sequence>
<dbReference type="InterPro" id="IPR008979">
    <property type="entry name" value="Galactose-bd-like_sf"/>
</dbReference>
<dbReference type="InterPro" id="IPR017853">
    <property type="entry name" value="GH"/>
</dbReference>
<dbReference type="GO" id="GO:0006004">
    <property type="term" value="P:fucose metabolic process"/>
    <property type="evidence" value="ECO:0007669"/>
    <property type="project" value="TreeGrafter"/>
</dbReference>
<feature type="domain" description="F5/8 type C" evidence="6">
    <location>
        <begin position="594"/>
        <end position="750"/>
    </location>
</feature>
<dbReference type="GO" id="GO:0004560">
    <property type="term" value="F:alpha-L-fucosidase activity"/>
    <property type="evidence" value="ECO:0007669"/>
    <property type="project" value="InterPro"/>
</dbReference>
<keyword evidence="3" id="KW-0732">Signal</keyword>
<dbReference type="Gene3D" id="3.20.20.80">
    <property type="entry name" value="Glycosidases"/>
    <property type="match status" value="1"/>
</dbReference>
<proteinExistence type="inferred from homology"/>
<dbReference type="GO" id="GO:0005764">
    <property type="term" value="C:lysosome"/>
    <property type="evidence" value="ECO:0007669"/>
    <property type="project" value="TreeGrafter"/>
</dbReference>
<dbReference type="SUPFAM" id="SSF49785">
    <property type="entry name" value="Galactose-binding domain-like"/>
    <property type="match status" value="1"/>
</dbReference>
<accession>A0A9X4KGY2</accession>
<dbReference type="AlphaFoldDB" id="A0A9X4KGY2"/>
<dbReference type="PANTHER" id="PTHR10030:SF37">
    <property type="entry name" value="ALPHA-L-FUCOSIDASE-RELATED"/>
    <property type="match status" value="1"/>
</dbReference>
<dbReference type="InterPro" id="IPR057739">
    <property type="entry name" value="Glyco_hydro_29_N"/>
</dbReference>
<evidence type="ECO:0000256" key="5">
    <source>
        <dbReference type="ARBA" id="ARBA00023295"/>
    </source>
</evidence>
<dbReference type="Gene3D" id="2.60.120.260">
    <property type="entry name" value="Galactose-binding domain-like"/>
    <property type="match status" value="2"/>
</dbReference>
<reference evidence="7 8" key="1">
    <citation type="submission" date="2022-10" db="EMBL/GenBank/DDBJ databases">
        <title>Comparative genomic analysis of Cohnella hashimotonis sp. nov., isolated from the International Space Station.</title>
        <authorList>
            <person name="Simpson A."/>
            <person name="Venkateswaran K."/>
        </authorList>
    </citation>
    <scope>NUCLEOTIDE SEQUENCE [LARGE SCALE GENOMIC DNA]</scope>
    <source>
        <strain evidence="7 8">DSM 18997</strain>
    </source>
</reference>
<evidence type="ECO:0000313" key="8">
    <source>
        <dbReference type="Proteomes" id="UP001153387"/>
    </source>
</evidence>
<gene>
    <name evidence="7" type="ORF">OMP38_12215</name>
</gene>
<evidence type="ECO:0000256" key="2">
    <source>
        <dbReference type="ARBA" id="ARBA00012662"/>
    </source>
</evidence>
<dbReference type="InterPro" id="IPR000933">
    <property type="entry name" value="Glyco_hydro_29"/>
</dbReference>
<dbReference type="RefSeq" id="WP_277565426.1">
    <property type="nucleotide sequence ID" value="NZ_JAPDHZ010000003.1"/>
</dbReference>
<keyword evidence="8" id="KW-1185">Reference proteome</keyword>
<dbReference type="EMBL" id="JAPDHZ010000003">
    <property type="protein sequence ID" value="MDG0791551.1"/>
    <property type="molecule type" value="Genomic_DNA"/>
</dbReference>